<evidence type="ECO:0000256" key="1">
    <source>
        <dbReference type="ARBA" id="ARBA00022737"/>
    </source>
</evidence>
<keyword evidence="5" id="KW-1185">Reference proteome</keyword>
<sequence length="887" mass="90758">MSRHPSHRIETNRTAGAKKARLRAGIALAATAAVAAAAVGVTAAGASAAPNYVVSRQIAADTFDRSQANGWGAASLGGAYSVSSAAAFSVGSASGTQAVPRPGASLSATLPSATASDVDAAASVVLDALPAKGNGVYSGVQVRSSAGAYYQATFRVDAQKRGLLSIIRVNGSTARQTTVAAEKVVLSKVAAGSPVRLELRATGTGTVALSARAWTASSATPDWQVSAADSSIDRLSHAGSVGLWSYVSISSTAAKVRFDDLSASALKPQDASTPAPPTTPVTTPTQTPTPTPTPTQTTTPAPPTTAPQPPVTTPDPTPSTGADTSIDQSSARTATGAAPIGSTSYAIPSGAYFVATSGDDGVSRSTEAAPWKTVQHAVDAVPSGSTVVVRGGTYHETVTIPRGKKVTIQSYPKEAVWFDGSRSVSNWSRSGSAWVAGNWNVVFDDSPTYTRGAPDGTAAGWQFVNPSYPMAAHPDQLFLDGVALKQVSSRSAVTAGTFFVDEGSHQLVLGSDPSGHDLRASDTVKAFVVLGDGSALKGIGIRRYSPSVPDMGAVQVYANNATVENVAVTDNATTGLAWGGTDGTIANVTVARNGMLGAQATYSDRLKVTGMLADHNNTEHFNRAPVAGGFKVARARGITVAGSNFLNNDGNALWFDESVYNVSVANSDIVGNSGNGLVAEISAKFAIANNVIAQNGIAGILVSDTNGADIRNNTITGNSRDINITQGDRRASNLSTAGHDPRQSLPDPTVTWITGNITVVNNVLANSTGNAVLAVEDYSHWHSAEQMGITLAGNVYQRTSAGAPNWLIVWSRGAGNPAIFTSLSDFQSATGQDRTGRSFDGQNVLSGAFEQLPLVGGLTSALAQPLPSAAAQLTGKPAGSLQIGAWN</sequence>
<evidence type="ECO:0000313" key="4">
    <source>
        <dbReference type="EMBL" id="MDN4597097.1"/>
    </source>
</evidence>
<evidence type="ECO:0000256" key="2">
    <source>
        <dbReference type="SAM" id="MobiDB-lite"/>
    </source>
</evidence>
<organism evidence="4 5">
    <name type="scientific">Leifsonia virtsii</name>
    <dbReference type="NCBI Taxonomy" id="3035915"/>
    <lineage>
        <taxon>Bacteria</taxon>
        <taxon>Bacillati</taxon>
        <taxon>Actinomycetota</taxon>
        <taxon>Actinomycetes</taxon>
        <taxon>Micrococcales</taxon>
        <taxon>Microbacteriaceae</taxon>
        <taxon>Leifsonia</taxon>
    </lineage>
</organism>
<dbReference type="InterPro" id="IPR051550">
    <property type="entry name" value="SCF-Subunits/Alg-Epimerases"/>
</dbReference>
<name>A0ABT8IWJ8_9MICO</name>
<dbReference type="InterPro" id="IPR011050">
    <property type="entry name" value="Pectin_lyase_fold/virulence"/>
</dbReference>
<dbReference type="PANTHER" id="PTHR22990">
    <property type="entry name" value="F-BOX ONLY PROTEIN"/>
    <property type="match status" value="1"/>
</dbReference>
<proteinExistence type="predicted"/>
<accession>A0ABT8IWJ8</accession>
<gene>
    <name evidence="4" type="ORF">P5G59_08085</name>
</gene>
<evidence type="ECO:0000313" key="5">
    <source>
        <dbReference type="Proteomes" id="UP001174210"/>
    </source>
</evidence>
<dbReference type="SMART" id="SM00710">
    <property type="entry name" value="PbH1"/>
    <property type="match status" value="6"/>
</dbReference>
<dbReference type="RefSeq" id="WP_301217744.1">
    <property type="nucleotide sequence ID" value="NZ_JAROCB010000002.1"/>
</dbReference>
<dbReference type="InterPro" id="IPR012334">
    <property type="entry name" value="Pectin_lyas_fold"/>
</dbReference>
<reference evidence="4" key="1">
    <citation type="submission" date="2023-03" db="EMBL/GenBank/DDBJ databases">
        <title>MT1 and MT2 Draft Genomes of Novel Species.</title>
        <authorList>
            <person name="Venkateswaran K."/>
        </authorList>
    </citation>
    <scope>NUCLEOTIDE SEQUENCE</scope>
    <source>
        <strain evidence="4">F6_8S_P_1A</strain>
    </source>
</reference>
<comment type="caution">
    <text evidence="4">The sequence shown here is derived from an EMBL/GenBank/DDBJ whole genome shotgun (WGS) entry which is preliminary data.</text>
</comment>
<dbReference type="EMBL" id="JAROCB010000002">
    <property type="protein sequence ID" value="MDN4597097.1"/>
    <property type="molecule type" value="Genomic_DNA"/>
</dbReference>
<feature type="compositionally biased region" description="Polar residues" evidence="2">
    <location>
        <begin position="321"/>
        <end position="333"/>
    </location>
</feature>
<dbReference type="InterPro" id="IPR039448">
    <property type="entry name" value="Beta_helix"/>
</dbReference>
<feature type="region of interest" description="Disordered" evidence="2">
    <location>
        <begin position="265"/>
        <end position="341"/>
    </location>
</feature>
<feature type="domain" description="Right handed beta helix" evidence="3">
    <location>
        <begin position="553"/>
        <end position="715"/>
    </location>
</feature>
<protein>
    <submittedName>
        <fullName evidence="4">Right-handed parallel beta-helix repeat-containing protein</fullName>
    </submittedName>
</protein>
<evidence type="ECO:0000259" key="3">
    <source>
        <dbReference type="Pfam" id="PF13229"/>
    </source>
</evidence>
<dbReference type="Gene3D" id="2.160.20.10">
    <property type="entry name" value="Single-stranded right-handed beta-helix, Pectin lyase-like"/>
    <property type="match status" value="2"/>
</dbReference>
<dbReference type="Pfam" id="PF13229">
    <property type="entry name" value="Beta_helix"/>
    <property type="match status" value="1"/>
</dbReference>
<dbReference type="SUPFAM" id="SSF51126">
    <property type="entry name" value="Pectin lyase-like"/>
    <property type="match status" value="1"/>
</dbReference>
<dbReference type="Proteomes" id="UP001174210">
    <property type="component" value="Unassembled WGS sequence"/>
</dbReference>
<feature type="compositionally biased region" description="Pro residues" evidence="2">
    <location>
        <begin position="300"/>
        <end position="317"/>
    </location>
</feature>
<keyword evidence="1" id="KW-0677">Repeat</keyword>
<dbReference type="InterPro" id="IPR006626">
    <property type="entry name" value="PbH1"/>
</dbReference>
<dbReference type="PANTHER" id="PTHR22990:SF15">
    <property type="entry name" value="F-BOX ONLY PROTEIN 10"/>
    <property type="match status" value="1"/>
</dbReference>